<dbReference type="InterPro" id="IPR012337">
    <property type="entry name" value="RNaseH-like_sf"/>
</dbReference>
<dbReference type="SUPFAM" id="SSF53098">
    <property type="entry name" value="Ribonuclease H-like"/>
    <property type="match status" value="1"/>
</dbReference>
<dbReference type="InterPro" id="IPR047021">
    <property type="entry name" value="REXO1/3/4-like"/>
</dbReference>
<dbReference type="InterPro" id="IPR013520">
    <property type="entry name" value="Ribonucl_H"/>
</dbReference>
<evidence type="ECO:0000256" key="1">
    <source>
        <dbReference type="ARBA" id="ARBA00022722"/>
    </source>
</evidence>
<reference evidence="5" key="1">
    <citation type="submission" date="2020-11" db="EMBL/GenBank/DDBJ databases">
        <authorList>
            <person name="Tran Van P."/>
        </authorList>
    </citation>
    <scope>NUCLEOTIDE SEQUENCE</scope>
</reference>
<name>A0A7R8ZM63_9CRUS</name>
<dbReference type="GO" id="GO:0004527">
    <property type="term" value="F:exonuclease activity"/>
    <property type="evidence" value="ECO:0007669"/>
    <property type="project" value="UniProtKB-KW"/>
</dbReference>
<dbReference type="Gene3D" id="3.30.420.10">
    <property type="entry name" value="Ribonuclease H-like superfamily/Ribonuclease H"/>
    <property type="match status" value="1"/>
</dbReference>
<dbReference type="Pfam" id="PF00929">
    <property type="entry name" value="RNase_T"/>
    <property type="match status" value="1"/>
</dbReference>
<accession>A0A7R8ZM63</accession>
<keyword evidence="1" id="KW-0540">Nuclease</keyword>
<feature type="region of interest" description="Disordered" evidence="4">
    <location>
        <begin position="184"/>
        <end position="211"/>
    </location>
</feature>
<sequence>MKTKAPPDRSQRNVQEARRALTRIPRSGKCWVASERSAMSSSPEWLKILRWKTTSHVICVVVDPLAMRHVDELASDQKIQEAFTSRVEVVSPLRYDSSVPEELMLVPLSMNRRYKLTRAYGSIEGAVASGTLMQRMRAFFPITKDNNNMAAPIQDEPSAFSRLDLLLNVEQMLREKYPFPSNRAGAGRLDPVDELESSSCSGRSSDAGFRHSRSSYAEVTSNSPLFSLDCEMCQTASGEKVLTRVAVVDEDLKLVYHSFVKPHEEITDYLTEYSGVTPEMLFGVTKRLEDVQRELEEILPPDAILVGHSLSNDLHALKRSLISVIQRSLISVIQRSLISVIMNCRLDPIIRQIFHPYVIDTSVIYNLSGERSRKPKLAVLASSFLDLEIQTGGKLGHNPAEDSYATMKLLKLKLEKGYRFGDCVIDGPANDINPRAPHNFSELIFHFIRDRKVNVIGKSSVLSQYRSCLNQFRSSSNVELVEASCNKHIVTAVQDALPKGHLTIGHFCDAKEQNEAALISLTQKRLKRVWDSAPAKSIVLAILPGNQQENGACLLGVKE</sequence>
<evidence type="ECO:0000256" key="3">
    <source>
        <dbReference type="ARBA" id="ARBA00022839"/>
    </source>
</evidence>
<dbReference type="OrthoDB" id="3996471at2759"/>
<gene>
    <name evidence="5" type="ORF">CTOB1V02_LOCUS2410</name>
</gene>
<dbReference type="EMBL" id="OB660372">
    <property type="protein sequence ID" value="CAD7224452.1"/>
    <property type="molecule type" value="Genomic_DNA"/>
</dbReference>
<dbReference type="GO" id="GO:0003676">
    <property type="term" value="F:nucleic acid binding"/>
    <property type="evidence" value="ECO:0007669"/>
    <property type="project" value="InterPro"/>
</dbReference>
<dbReference type="PANTHER" id="PTHR12801">
    <property type="entry name" value="RNA EXONUCLEASE REXO1 / RECO3 FAMILY MEMBER-RELATED"/>
    <property type="match status" value="1"/>
</dbReference>
<organism evidence="5">
    <name type="scientific">Cyprideis torosa</name>
    <dbReference type="NCBI Taxonomy" id="163714"/>
    <lineage>
        <taxon>Eukaryota</taxon>
        <taxon>Metazoa</taxon>
        <taxon>Ecdysozoa</taxon>
        <taxon>Arthropoda</taxon>
        <taxon>Crustacea</taxon>
        <taxon>Oligostraca</taxon>
        <taxon>Ostracoda</taxon>
        <taxon>Podocopa</taxon>
        <taxon>Podocopida</taxon>
        <taxon>Cytherocopina</taxon>
        <taxon>Cytheroidea</taxon>
        <taxon>Cytherideidae</taxon>
        <taxon>Cyprideis</taxon>
    </lineage>
</organism>
<dbReference type="PANTHER" id="PTHR12801:SF82">
    <property type="entry name" value="RNA EXONUCLEASE 5"/>
    <property type="match status" value="1"/>
</dbReference>
<keyword evidence="3" id="KW-0269">Exonuclease</keyword>
<dbReference type="SMART" id="SM00479">
    <property type="entry name" value="EXOIII"/>
    <property type="match status" value="1"/>
</dbReference>
<protein>
    <submittedName>
        <fullName evidence="5">Uncharacterized protein</fullName>
    </submittedName>
</protein>
<evidence type="ECO:0000313" key="5">
    <source>
        <dbReference type="EMBL" id="CAD7224452.1"/>
    </source>
</evidence>
<dbReference type="AlphaFoldDB" id="A0A7R8ZM63"/>
<proteinExistence type="predicted"/>
<dbReference type="InterPro" id="IPR036397">
    <property type="entry name" value="RNaseH_sf"/>
</dbReference>
<evidence type="ECO:0000256" key="4">
    <source>
        <dbReference type="SAM" id="MobiDB-lite"/>
    </source>
</evidence>
<dbReference type="InterPro" id="IPR034922">
    <property type="entry name" value="REX1-like_exo"/>
</dbReference>
<keyword evidence="2" id="KW-0378">Hydrolase</keyword>
<evidence type="ECO:0000256" key="2">
    <source>
        <dbReference type="ARBA" id="ARBA00022801"/>
    </source>
</evidence>
<dbReference type="CDD" id="cd06145">
    <property type="entry name" value="REX1_like"/>
    <property type="match status" value="1"/>
</dbReference>
<dbReference type="GO" id="GO:0005634">
    <property type="term" value="C:nucleus"/>
    <property type="evidence" value="ECO:0007669"/>
    <property type="project" value="TreeGrafter"/>
</dbReference>